<dbReference type="EC" id="3.2.1.4" evidence="4"/>
<gene>
    <name evidence="20" type="ORF">M440DRAFT_1271740</name>
</gene>
<evidence type="ECO:0000256" key="6">
    <source>
        <dbReference type="ARBA" id="ARBA00022729"/>
    </source>
</evidence>
<dbReference type="GO" id="GO:0005576">
    <property type="term" value="C:extracellular region"/>
    <property type="evidence" value="ECO:0007669"/>
    <property type="project" value="UniProtKB-SubCell"/>
</dbReference>
<evidence type="ECO:0000256" key="9">
    <source>
        <dbReference type="ARBA" id="ARBA00023157"/>
    </source>
</evidence>
<comment type="catalytic activity">
    <reaction evidence="1">
        <text>Endohydrolysis of (1-&gt;4)-beta-D-glucosidic linkages in cellulose, lichenin and cereal beta-D-glucans.</text>
        <dbReference type="EC" id="3.2.1.4"/>
    </reaction>
</comment>
<evidence type="ECO:0000256" key="3">
    <source>
        <dbReference type="ARBA" id="ARBA00005641"/>
    </source>
</evidence>
<dbReference type="InterPro" id="IPR017853">
    <property type="entry name" value="GH"/>
</dbReference>
<evidence type="ECO:0000256" key="12">
    <source>
        <dbReference type="ARBA" id="ARBA00023295"/>
    </source>
</evidence>
<evidence type="ECO:0000256" key="16">
    <source>
        <dbReference type="RuleBase" id="RU361153"/>
    </source>
</evidence>
<keyword evidence="11" id="KW-0873">Pyrrolidone carboxylic acid</keyword>
<evidence type="ECO:0000256" key="10">
    <source>
        <dbReference type="ARBA" id="ARBA00023277"/>
    </source>
</evidence>
<dbReference type="EMBL" id="KZ679134">
    <property type="protein sequence ID" value="PTB75247.1"/>
    <property type="molecule type" value="Genomic_DNA"/>
</dbReference>
<keyword evidence="5" id="KW-0964">Secreted</keyword>
<dbReference type="GO" id="GO:0030245">
    <property type="term" value="P:cellulose catabolic process"/>
    <property type="evidence" value="ECO:0007669"/>
    <property type="project" value="UniProtKB-KW"/>
</dbReference>
<feature type="signal peptide" evidence="18">
    <location>
        <begin position="1"/>
        <end position="19"/>
    </location>
</feature>
<keyword evidence="7 16" id="KW-0378">Hydrolase</keyword>
<evidence type="ECO:0000256" key="18">
    <source>
        <dbReference type="SAM" id="SignalP"/>
    </source>
</evidence>
<evidence type="ECO:0000313" key="20">
    <source>
        <dbReference type="EMBL" id="PTB75247.1"/>
    </source>
</evidence>
<comment type="subcellular location">
    <subcellularLocation>
        <location evidence="2">Secreted</location>
    </subcellularLocation>
</comment>
<evidence type="ECO:0000256" key="7">
    <source>
        <dbReference type="ARBA" id="ARBA00022801"/>
    </source>
</evidence>
<evidence type="ECO:0000256" key="15">
    <source>
        <dbReference type="ARBA" id="ARBA00074271"/>
    </source>
</evidence>
<dbReference type="InterPro" id="IPR018087">
    <property type="entry name" value="Glyco_hydro_5_CS"/>
</dbReference>
<dbReference type="AlphaFoldDB" id="A0A2T4C100"/>
<dbReference type="SUPFAM" id="SSF51445">
    <property type="entry name" value="(Trans)glycosidases"/>
    <property type="match status" value="1"/>
</dbReference>
<reference evidence="20 21" key="1">
    <citation type="submission" date="2016-07" db="EMBL/GenBank/DDBJ databases">
        <title>Multiple horizontal gene transfer events from other fungi enriched the ability of initially mycotrophic Trichoderma (Ascomycota) to feed on dead plant biomass.</title>
        <authorList>
            <consortium name="DOE Joint Genome Institute"/>
            <person name="Aerts A."/>
            <person name="Atanasova L."/>
            <person name="Chenthamara K."/>
            <person name="Zhang J."/>
            <person name="Grujic M."/>
            <person name="Henrissat B."/>
            <person name="Kuo A."/>
            <person name="Salamov A."/>
            <person name="Lipzen A."/>
            <person name="Labutti K."/>
            <person name="Barry K."/>
            <person name="Miao Y."/>
            <person name="Rahimi M.J."/>
            <person name="Shen Q."/>
            <person name="Grigoriev I.V."/>
            <person name="Kubicek C.P."/>
            <person name="Druzhinina I.S."/>
        </authorList>
    </citation>
    <scope>NUCLEOTIDE SEQUENCE [LARGE SCALE GENOMIC DNA]</scope>
    <source>
        <strain evidence="20 21">ATCC 18648</strain>
    </source>
</reference>
<evidence type="ECO:0000256" key="8">
    <source>
        <dbReference type="ARBA" id="ARBA00023001"/>
    </source>
</evidence>
<dbReference type="Gene3D" id="3.20.20.80">
    <property type="entry name" value="Glycosidases"/>
    <property type="match status" value="1"/>
</dbReference>
<sequence>MRATSLLAAALALAGDALAGKIKYLGVAIPGIDFGCDIDGSCPTDTSSVPLLSYKGGDGAGQMKHFAEDDGLNVFRISATWQFVLNNTVDGKLDELNWGSYNKVINACLETGAYCMIDMHNFARYNGGIIGQGGVSDDIFVDLWVQIAKYYEDNDKIIFGLMNEPHDLDIELWAQTCQKVVTAIRKAGATSQMILLPGTNFASVETYVSTGSADALGKITNPDGSTDLLYFDVHKYLDINNSGSHAECTTNNVDAFNDFADWLRQNKRQAIISETGASMESSCMTAFCAQNKAISENSDVYIGFVGWGAGSFDTSYILTLTPLGKPGNYTDNKLMNECILDQFTLDEKYRPTPTSISTTADETATATATATTDGDAPSTTKPIFREETASPTPNAVTNPSPDTSDSSDDDKDSAASSSAQGLTGTVLFAVAALGYMLVAF</sequence>
<evidence type="ECO:0000259" key="19">
    <source>
        <dbReference type="Pfam" id="PF00150"/>
    </source>
</evidence>
<dbReference type="STRING" id="983965.A0A2T4C100"/>
<evidence type="ECO:0000256" key="13">
    <source>
        <dbReference type="ARBA" id="ARBA00023326"/>
    </source>
</evidence>
<dbReference type="InterPro" id="IPR001547">
    <property type="entry name" value="Glyco_hydro_5"/>
</dbReference>
<keyword evidence="8" id="KW-0136">Cellulose degradation</keyword>
<name>A0A2T4C100_TRILO</name>
<keyword evidence="12 16" id="KW-0326">Glycosidase</keyword>
<dbReference type="GO" id="GO:0008810">
    <property type="term" value="F:cellulase activity"/>
    <property type="evidence" value="ECO:0007669"/>
    <property type="project" value="UniProtKB-EC"/>
</dbReference>
<evidence type="ECO:0000256" key="4">
    <source>
        <dbReference type="ARBA" id="ARBA00012601"/>
    </source>
</evidence>
<keyword evidence="10" id="KW-0119">Carbohydrate metabolism</keyword>
<keyword evidence="21" id="KW-1185">Reference proteome</keyword>
<feature type="chain" id="PRO_5015519436" description="Endoglucanase EG-II" evidence="18">
    <location>
        <begin position="20"/>
        <end position="440"/>
    </location>
</feature>
<dbReference type="FunFam" id="3.20.20.80:FF:000124">
    <property type="entry name" value="Exported cellulase"/>
    <property type="match status" value="1"/>
</dbReference>
<evidence type="ECO:0000256" key="1">
    <source>
        <dbReference type="ARBA" id="ARBA00000966"/>
    </source>
</evidence>
<dbReference type="PANTHER" id="PTHR34142">
    <property type="entry name" value="ENDO-BETA-1,4-GLUCANASE A"/>
    <property type="match status" value="1"/>
</dbReference>
<protein>
    <recommendedName>
        <fullName evidence="15">Endoglucanase EG-II</fullName>
        <ecNumber evidence="4">3.2.1.4</ecNumber>
    </recommendedName>
</protein>
<dbReference type="PROSITE" id="PS00659">
    <property type="entry name" value="GLYCOSYL_HYDROL_F5"/>
    <property type="match status" value="1"/>
</dbReference>
<dbReference type="Pfam" id="PF00150">
    <property type="entry name" value="Cellulase"/>
    <property type="match status" value="1"/>
</dbReference>
<comment type="function">
    <text evidence="14">Endoglucanase (EG) that cleaves the internal beta-1,4-glucosidic bonds in cellulose. The degradation of cellulose involves an interplay between different cellulolytic enzymes. Hydrolysis starts with EGs, which cut internal glycosidic linkages to reduce the polymerization degree of the substrate and creates new chain ends for exocellobiohydrolases (CBHs). The CBH release the disaccharide cellobiose from the non-reducing end of the cellulose polymer chain. Finally, beta-1,4-glucosidases hydrolyze the cellobiose and other short cello-oligosaccharides into glucose units.</text>
</comment>
<evidence type="ECO:0000256" key="2">
    <source>
        <dbReference type="ARBA" id="ARBA00004613"/>
    </source>
</evidence>
<evidence type="ECO:0000256" key="17">
    <source>
        <dbReference type="SAM" id="MobiDB-lite"/>
    </source>
</evidence>
<proteinExistence type="inferred from homology"/>
<keyword evidence="6 18" id="KW-0732">Signal</keyword>
<feature type="compositionally biased region" description="Low complexity" evidence="17">
    <location>
        <begin position="354"/>
        <end position="380"/>
    </location>
</feature>
<feature type="domain" description="Glycoside hydrolase family 5" evidence="19">
    <location>
        <begin position="59"/>
        <end position="308"/>
    </location>
</feature>
<evidence type="ECO:0000256" key="5">
    <source>
        <dbReference type="ARBA" id="ARBA00022525"/>
    </source>
</evidence>
<feature type="region of interest" description="Disordered" evidence="17">
    <location>
        <begin position="350"/>
        <end position="418"/>
    </location>
</feature>
<evidence type="ECO:0000256" key="11">
    <source>
        <dbReference type="ARBA" id="ARBA00023283"/>
    </source>
</evidence>
<feature type="compositionally biased region" description="Polar residues" evidence="17">
    <location>
        <begin position="389"/>
        <end position="399"/>
    </location>
</feature>
<evidence type="ECO:0000313" key="21">
    <source>
        <dbReference type="Proteomes" id="UP000240760"/>
    </source>
</evidence>
<dbReference type="PANTHER" id="PTHR34142:SF5">
    <property type="entry name" value="CBM1 DOMAIN-CONTAINING PROTEIN"/>
    <property type="match status" value="1"/>
</dbReference>
<comment type="similarity">
    <text evidence="3 16">Belongs to the glycosyl hydrolase 5 (cellulase A) family.</text>
</comment>
<dbReference type="Proteomes" id="UP000240760">
    <property type="component" value="Unassembled WGS sequence"/>
</dbReference>
<accession>A0A2T4C100</accession>
<dbReference type="OrthoDB" id="5823761at2759"/>
<organism evidence="20 21">
    <name type="scientific">Trichoderma longibrachiatum ATCC 18648</name>
    <dbReference type="NCBI Taxonomy" id="983965"/>
    <lineage>
        <taxon>Eukaryota</taxon>
        <taxon>Fungi</taxon>
        <taxon>Dikarya</taxon>
        <taxon>Ascomycota</taxon>
        <taxon>Pezizomycotina</taxon>
        <taxon>Sordariomycetes</taxon>
        <taxon>Hypocreomycetidae</taxon>
        <taxon>Hypocreales</taxon>
        <taxon>Hypocreaceae</taxon>
        <taxon>Trichoderma</taxon>
    </lineage>
</organism>
<evidence type="ECO:0000256" key="14">
    <source>
        <dbReference type="ARBA" id="ARBA00059691"/>
    </source>
</evidence>
<keyword evidence="13" id="KW-0624">Polysaccharide degradation</keyword>
<keyword evidence="9" id="KW-1015">Disulfide bond</keyword>